<organism evidence="1 2">
    <name type="scientific">Citrifermentans bemidjiense (strain ATCC BAA-1014 / DSM 16622 / JCM 12645 / Bem)</name>
    <name type="common">Geobacter bemidjiensis</name>
    <dbReference type="NCBI Taxonomy" id="404380"/>
    <lineage>
        <taxon>Bacteria</taxon>
        <taxon>Pseudomonadati</taxon>
        <taxon>Thermodesulfobacteriota</taxon>
        <taxon>Desulfuromonadia</taxon>
        <taxon>Geobacterales</taxon>
        <taxon>Geobacteraceae</taxon>
        <taxon>Citrifermentans</taxon>
    </lineage>
</organism>
<evidence type="ECO:0000313" key="1">
    <source>
        <dbReference type="EMBL" id="ADO00787.1"/>
    </source>
</evidence>
<name>E1P692_CITBB</name>
<evidence type="ECO:0000313" key="2">
    <source>
        <dbReference type="Proteomes" id="UP000008825"/>
    </source>
</evidence>
<reference evidence="1 2" key="2">
    <citation type="journal article" date="2010" name="BMC Genomics">
        <title>The genome of Geobacter bemidjiensis, exemplar for the subsurface clade of Geobacter species that predominate in Fe(III)-reducing subsurface environments.</title>
        <authorList>
            <person name="Aklujkar M."/>
            <person name="Young N.D."/>
            <person name="Holmes D."/>
            <person name="Chavan M."/>
            <person name="Risso C."/>
            <person name="Kiss H.E."/>
            <person name="Han C.S."/>
            <person name="Land M.L."/>
            <person name="Lovley D.R."/>
        </authorList>
    </citation>
    <scope>NUCLEOTIDE SEQUENCE [LARGE SCALE GENOMIC DNA]</scope>
    <source>
        <strain evidence="2">ATCC BAA-1014 / DSM 16622 / JCM 12645 / Bem</strain>
    </source>
</reference>
<keyword evidence="2" id="KW-1185">Reference proteome</keyword>
<sequence length="58" mass="6319">MTVRGGATFCSCSCSDTLSQAKQGITSKEIALESAAGHQLFFKPMNVWVEPVISWLKK</sequence>
<gene>
    <name evidence="1" type="ordered locus">Gbem_4086</name>
</gene>
<dbReference type="EMBL" id="CP001124">
    <property type="protein sequence ID" value="ADO00787.1"/>
    <property type="molecule type" value="Genomic_DNA"/>
</dbReference>
<dbReference type="Proteomes" id="UP000008825">
    <property type="component" value="Chromosome"/>
</dbReference>
<dbReference type="STRING" id="404380.Gbem_4086"/>
<dbReference type="AlphaFoldDB" id="E1P692"/>
<protein>
    <submittedName>
        <fullName evidence="1">Uncharacterized protein</fullName>
    </submittedName>
</protein>
<reference evidence="1 2" key="1">
    <citation type="submission" date="2008-07" db="EMBL/GenBank/DDBJ databases">
        <title>Complete sequence of Geobacter bemidjiensis BEM.</title>
        <authorList>
            <consortium name="US DOE Joint Genome Institute"/>
            <person name="Lucas S."/>
            <person name="Copeland A."/>
            <person name="Lapidus A."/>
            <person name="Glavina del Rio T."/>
            <person name="Dalin E."/>
            <person name="Tice H."/>
            <person name="Bruce D."/>
            <person name="Goodwin L."/>
            <person name="Pitluck S."/>
            <person name="Kiss H."/>
            <person name="Brettin T."/>
            <person name="Detter J.C."/>
            <person name="Han C."/>
            <person name="Kuske C.R."/>
            <person name="Schmutz J."/>
            <person name="Larimer F."/>
            <person name="Land M."/>
            <person name="Hauser L."/>
            <person name="Kyrpides N."/>
            <person name="Lykidis A."/>
            <person name="Lovley D."/>
            <person name="Richardson P."/>
        </authorList>
    </citation>
    <scope>NUCLEOTIDE SEQUENCE [LARGE SCALE GENOMIC DNA]</scope>
    <source>
        <strain evidence="2">ATCC BAA-1014 / DSM 16622 / JCM 12645 / Bem</strain>
    </source>
</reference>
<proteinExistence type="predicted"/>
<dbReference type="KEGG" id="gbm:Gbem_4086"/>
<accession>E1P692</accession>
<dbReference type="HOGENOM" id="CLU_2972981_0_0_7"/>